<dbReference type="FunFam" id="2.60.40.10:FF:000503">
    <property type="entry name" value="Hemicentin 1"/>
    <property type="match status" value="1"/>
</dbReference>
<evidence type="ECO:0000256" key="19">
    <source>
        <dbReference type="PIRNR" id="PIRNR000628"/>
    </source>
</evidence>
<evidence type="ECO:0000256" key="12">
    <source>
        <dbReference type="ARBA" id="ARBA00023137"/>
    </source>
</evidence>
<keyword evidence="4 25" id="KW-0812">Transmembrane</keyword>
<dbReference type="PRINTS" id="PR00109">
    <property type="entry name" value="TYRKINASE"/>
</dbReference>
<evidence type="ECO:0000313" key="29">
    <source>
        <dbReference type="EMBL" id="KAJ7336592.1"/>
    </source>
</evidence>
<comment type="caution">
    <text evidence="29">The sequence shown here is derived from an EMBL/GenBank/DDBJ whole genome shotgun (WGS) entry which is preliminary data.</text>
</comment>
<dbReference type="PROSITE" id="PS50011">
    <property type="entry name" value="PROTEIN_KINASE_DOM"/>
    <property type="match status" value="1"/>
</dbReference>
<dbReference type="GO" id="GO:0005524">
    <property type="term" value="F:ATP binding"/>
    <property type="evidence" value="ECO:0007669"/>
    <property type="project" value="UniProtKB-UniRule"/>
</dbReference>
<dbReference type="PANTHER" id="PTHR24416:SF550">
    <property type="entry name" value="FIBROBLAST GROWTH FACTOR RECEPTOR HOMOLOG 1-RELATED"/>
    <property type="match status" value="1"/>
</dbReference>
<dbReference type="CDD" id="cd00096">
    <property type="entry name" value="Ig"/>
    <property type="match status" value="1"/>
</dbReference>
<keyword evidence="2" id="KW-0597">Phosphoprotein</keyword>
<dbReference type="InterPro" id="IPR003598">
    <property type="entry name" value="Ig_sub2"/>
</dbReference>
<dbReference type="InterPro" id="IPR050122">
    <property type="entry name" value="RTK"/>
</dbReference>
<comment type="catalytic activity">
    <reaction evidence="17 19">
        <text>L-tyrosyl-[protein] + ATP = O-phospho-L-tyrosyl-[protein] + ADP + H(+)</text>
        <dbReference type="Rhea" id="RHEA:10596"/>
        <dbReference type="Rhea" id="RHEA-COMP:10136"/>
        <dbReference type="Rhea" id="RHEA-COMP:20101"/>
        <dbReference type="ChEBI" id="CHEBI:15378"/>
        <dbReference type="ChEBI" id="CHEBI:30616"/>
        <dbReference type="ChEBI" id="CHEBI:46858"/>
        <dbReference type="ChEBI" id="CHEBI:61978"/>
        <dbReference type="ChEBI" id="CHEBI:456216"/>
        <dbReference type="EC" id="2.7.10.1"/>
    </reaction>
</comment>
<dbReference type="Pfam" id="PF13927">
    <property type="entry name" value="Ig_3"/>
    <property type="match status" value="1"/>
</dbReference>
<dbReference type="InterPro" id="IPR013783">
    <property type="entry name" value="Ig-like_fold"/>
</dbReference>
<dbReference type="SUPFAM" id="SSF48726">
    <property type="entry name" value="Immunoglobulin"/>
    <property type="match status" value="3"/>
</dbReference>
<evidence type="ECO:0000256" key="1">
    <source>
        <dbReference type="ARBA" id="ARBA00004167"/>
    </source>
</evidence>
<sequence>MQAKRCWWILLVNLIINTQTAQPDKYPPRIQGTPKLQYNAEVGKLKRLRCGVTGLPPPTITWIKDDKPLQLSERVRNLNNNKTIKIKQVRLSDQGNYTCIAENPNGKLSLTLELNVRKGISASLSTSQLTSTTRVPTTQVPAKDVTTFYKTTASRGPTFSDPSMLKRAFRAWPASHSIRLKCLATGAPPLKYTWLKDGKKMQGRRMDPYLNSSIWYLKLKDLVPNDSGKYTCIVSNPYGSINHTYTLQVVAKPRSRPILQIDLPKNTTVQLGDNATMTCIVLVSGTLPDFRWLKWDKSITSMPKFGDDLENGSYHLIDPHYYNTIQVKDNYGVELRITNVTEDDFGLYTCFVSNHIGKDYNSAFLIKYVKPTVPVRAGWGTTDGKDNPLQNGTDSPVEIEQFQRNKLKSNQVGLVAIILLVVVVFIAVISVVVFVFCYRKRLKGQFIDDSKSTRLHEMDMIPPSSTLIPSEPETPNQTDGTMRTFSYPLPRGRLSSTGSTNSTTPLLRYRTGSYRSRFSSGVSSRIDSNIAEELYELPCDEEWEINRAQITIREQLGEGAFGLVMRGDAVGLTDMPSTCSVAVKMLKADATENELADLLSEMDTMKEIGRHKNIINLIGACTQHGPLFVVVEFAPHGNLRQFLRERRPSEYQYNRLSYSAASLTIRDFVSFAFQIARGMEYLGTRKCVHRDLAARNILVGEDFVMKIADFGLARNVRDLEYYRKTTDGRLPIKWLAIEALFDRVYTTQSDVWAFGILLWEIFTLGGSPYPGIPVEKLFDLLKSGYRMQKPQNCPSDIYDIMLNCWDENSTNRASFTDLRKQFDSMLSSMASKEYLEILAQSIHDIAHDMETPITDDSDVNNDAVTESSC</sequence>
<keyword evidence="10 25" id="KW-1133">Transmembrane helix</keyword>
<dbReference type="Gene3D" id="3.30.200.20">
    <property type="entry name" value="Phosphorylase Kinase, domain 1"/>
    <property type="match status" value="1"/>
</dbReference>
<feature type="binding site" evidence="21">
    <location>
        <begin position="556"/>
        <end position="562"/>
    </location>
    <ligand>
        <name>ATP</name>
        <dbReference type="ChEBI" id="CHEBI:30616"/>
    </ligand>
</feature>
<evidence type="ECO:0000256" key="22">
    <source>
        <dbReference type="PIRSR" id="PIRSR000628-3"/>
    </source>
</evidence>
<evidence type="ECO:0000256" key="10">
    <source>
        <dbReference type="ARBA" id="ARBA00022989"/>
    </source>
</evidence>
<dbReference type="Gene3D" id="2.60.40.10">
    <property type="entry name" value="Immunoglobulins"/>
    <property type="match status" value="3"/>
</dbReference>
<keyword evidence="5 26" id="KW-0732">Signal</keyword>
<feature type="binding site" evidence="21">
    <location>
        <position position="709"/>
    </location>
    <ligand>
        <name>ATP</name>
        <dbReference type="ChEBI" id="CHEBI:30616"/>
    </ligand>
</feature>
<dbReference type="FunFam" id="2.60.40.10:FF:000016">
    <property type="entry name" value="Fibroblast growth factor receptor"/>
    <property type="match status" value="1"/>
</dbReference>
<feature type="binding site" evidence="21">
    <location>
        <begin position="632"/>
        <end position="634"/>
    </location>
    <ligand>
        <name>ATP</name>
        <dbReference type="ChEBI" id="CHEBI:30616"/>
    </ligand>
</feature>
<gene>
    <name evidence="29" type="primary">FGFR4_8</name>
    <name evidence="29" type="ORF">OS493_011808</name>
</gene>
<feature type="domain" description="Ig-like" evidence="28">
    <location>
        <begin position="157"/>
        <end position="248"/>
    </location>
</feature>
<dbReference type="InterPro" id="IPR016248">
    <property type="entry name" value="FGF_rcpt_fam"/>
</dbReference>
<feature type="binding site" evidence="21">
    <location>
        <position position="638"/>
    </location>
    <ligand>
        <name>ATP</name>
        <dbReference type="ChEBI" id="CHEBI:30616"/>
    </ligand>
</feature>
<evidence type="ECO:0000256" key="9">
    <source>
        <dbReference type="ARBA" id="ARBA00022840"/>
    </source>
</evidence>
<dbReference type="PROSITE" id="PS00109">
    <property type="entry name" value="PROTEIN_KINASE_TYR"/>
    <property type="match status" value="1"/>
</dbReference>
<dbReference type="Pfam" id="PF07679">
    <property type="entry name" value="I-set"/>
    <property type="match status" value="2"/>
</dbReference>
<feature type="disulfide bond" evidence="22">
    <location>
        <begin position="182"/>
        <end position="232"/>
    </location>
</feature>
<evidence type="ECO:0000256" key="8">
    <source>
        <dbReference type="ARBA" id="ARBA00022777"/>
    </source>
</evidence>
<feature type="domain" description="Protein kinase" evidence="27">
    <location>
        <begin position="550"/>
        <end position="826"/>
    </location>
</feature>
<evidence type="ECO:0000256" key="5">
    <source>
        <dbReference type="ARBA" id="ARBA00022729"/>
    </source>
</evidence>
<evidence type="ECO:0000256" key="26">
    <source>
        <dbReference type="SAM" id="SignalP"/>
    </source>
</evidence>
<dbReference type="EMBL" id="MU827782">
    <property type="protein sequence ID" value="KAJ7336592.1"/>
    <property type="molecule type" value="Genomic_DNA"/>
</dbReference>
<evidence type="ECO:0000256" key="15">
    <source>
        <dbReference type="ARBA" id="ARBA00023180"/>
    </source>
</evidence>
<dbReference type="InterPro" id="IPR020635">
    <property type="entry name" value="Tyr_kinase_cat_dom"/>
</dbReference>
<evidence type="ECO:0000256" key="20">
    <source>
        <dbReference type="PIRSR" id="PIRSR000628-1"/>
    </source>
</evidence>
<evidence type="ECO:0000256" key="25">
    <source>
        <dbReference type="SAM" id="Phobius"/>
    </source>
</evidence>
<feature type="region of interest" description="Disordered" evidence="24">
    <location>
        <begin position="487"/>
        <end position="506"/>
    </location>
</feature>
<feature type="domain" description="Ig-like" evidence="28">
    <location>
        <begin position="253"/>
        <end position="354"/>
    </location>
</feature>
<keyword evidence="14 19" id="KW-0675">Receptor</keyword>
<keyword evidence="15" id="KW-0325">Glycoprotein</keyword>
<keyword evidence="30" id="KW-1185">Reference proteome</keyword>
<dbReference type="InterPro" id="IPR001245">
    <property type="entry name" value="Ser-Thr/Tyr_kinase_cat_dom"/>
</dbReference>
<dbReference type="SUPFAM" id="SSF56112">
    <property type="entry name" value="Protein kinase-like (PK-like)"/>
    <property type="match status" value="1"/>
</dbReference>
<dbReference type="EC" id="2.7.10.1" evidence="19"/>
<evidence type="ECO:0000313" key="30">
    <source>
        <dbReference type="Proteomes" id="UP001163046"/>
    </source>
</evidence>
<feature type="disulfide bond" evidence="22">
    <location>
        <begin position="279"/>
        <end position="350"/>
    </location>
</feature>
<name>A0A9X0CH44_9CNID</name>
<keyword evidence="12 19" id="KW-0829">Tyrosine-protein kinase</keyword>
<dbReference type="FunFam" id="2.60.40.10:FF:000020">
    <property type="entry name" value="Fibroblast growth factor receptor"/>
    <property type="match status" value="1"/>
</dbReference>
<dbReference type="GO" id="GO:0043235">
    <property type="term" value="C:receptor complex"/>
    <property type="evidence" value="ECO:0007669"/>
    <property type="project" value="TreeGrafter"/>
</dbReference>
<dbReference type="InterPro" id="IPR011009">
    <property type="entry name" value="Kinase-like_dom_sf"/>
</dbReference>
<evidence type="ECO:0000256" key="24">
    <source>
        <dbReference type="SAM" id="MobiDB-lite"/>
    </source>
</evidence>
<evidence type="ECO:0000259" key="28">
    <source>
        <dbReference type="PROSITE" id="PS50835"/>
    </source>
</evidence>
<dbReference type="PIRSF" id="PIRSF000628">
    <property type="entry name" value="FGFR"/>
    <property type="match status" value="1"/>
</dbReference>
<dbReference type="SMART" id="SM00408">
    <property type="entry name" value="IGc2"/>
    <property type="match status" value="3"/>
</dbReference>
<feature type="binding site" evidence="21">
    <location>
        <position position="695"/>
    </location>
    <ligand>
        <name>ATP</name>
        <dbReference type="ChEBI" id="CHEBI:30616"/>
    </ligand>
</feature>
<dbReference type="PANTHER" id="PTHR24416">
    <property type="entry name" value="TYROSINE-PROTEIN KINASE RECEPTOR"/>
    <property type="match status" value="1"/>
</dbReference>
<evidence type="ECO:0000256" key="3">
    <source>
        <dbReference type="ARBA" id="ARBA00022679"/>
    </source>
</evidence>
<dbReference type="OrthoDB" id="5984265at2759"/>
<evidence type="ECO:0000256" key="21">
    <source>
        <dbReference type="PIRSR" id="PIRSR000628-2"/>
    </source>
</evidence>
<dbReference type="Gene3D" id="1.10.510.10">
    <property type="entry name" value="Transferase(Phosphotransferase) domain 1"/>
    <property type="match status" value="1"/>
</dbReference>
<feature type="domain" description="Ig-like" evidence="28">
    <location>
        <begin position="28"/>
        <end position="115"/>
    </location>
</feature>
<evidence type="ECO:0000256" key="14">
    <source>
        <dbReference type="ARBA" id="ARBA00023170"/>
    </source>
</evidence>
<reference evidence="29" key="1">
    <citation type="submission" date="2023-01" db="EMBL/GenBank/DDBJ databases">
        <title>Genome assembly of the deep-sea coral Lophelia pertusa.</title>
        <authorList>
            <person name="Herrera S."/>
            <person name="Cordes E."/>
        </authorList>
    </citation>
    <scope>NUCLEOTIDE SEQUENCE</scope>
    <source>
        <strain evidence="29">USNM1676648</strain>
        <tissue evidence="29">Polyp</tissue>
    </source>
</reference>
<dbReference type="GO" id="GO:0008284">
    <property type="term" value="P:positive regulation of cell population proliferation"/>
    <property type="evidence" value="ECO:0007669"/>
    <property type="project" value="InterPro"/>
</dbReference>
<dbReference type="InterPro" id="IPR000719">
    <property type="entry name" value="Prot_kinase_dom"/>
</dbReference>
<keyword evidence="16" id="KW-0393">Immunoglobulin domain</keyword>
<evidence type="ECO:0000256" key="17">
    <source>
        <dbReference type="ARBA" id="ARBA00051243"/>
    </source>
</evidence>
<comment type="function">
    <text evidence="18">Receptor for basic fibroblast growth factor.</text>
</comment>
<dbReference type="Pfam" id="PF07714">
    <property type="entry name" value="PK_Tyr_Ser-Thr"/>
    <property type="match status" value="1"/>
</dbReference>
<dbReference type="AlphaFoldDB" id="A0A9X0CH44"/>
<protein>
    <recommendedName>
        <fullName evidence="19">Fibroblast growth factor receptor</fullName>
        <ecNumber evidence="19">2.7.10.1</ecNumber>
    </recommendedName>
</protein>
<evidence type="ECO:0000256" key="18">
    <source>
        <dbReference type="ARBA" id="ARBA00056965"/>
    </source>
</evidence>
<keyword evidence="11 19" id="KW-0472">Membrane</keyword>
<organism evidence="29 30">
    <name type="scientific">Desmophyllum pertusum</name>
    <dbReference type="NCBI Taxonomy" id="174260"/>
    <lineage>
        <taxon>Eukaryota</taxon>
        <taxon>Metazoa</taxon>
        <taxon>Cnidaria</taxon>
        <taxon>Anthozoa</taxon>
        <taxon>Hexacorallia</taxon>
        <taxon>Scleractinia</taxon>
        <taxon>Caryophylliina</taxon>
        <taxon>Caryophylliidae</taxon>
        <taxon>Desmophyllum</taxon>
    </lineage>
</organism>
<dbReference type="SMART" id="SM00219">
    <property type="entry name" value="TyrKc"/>
    <property type="match status" value="1"/>
</dbReference>
<dbReference type="InterPro" id="IPR003599">
    <property type="entry name" value="Ig_sub"/>
</dbReference>
<dbReference type="FunFam" id="3.30.200.20:FF:000593">
    <property type="entry name" value="Predicted protein"/>
    <property type="match status" value="1"/>
</dbReference>
<dbReference type="PROSITE" id="PS00107">
    <property type="entry name" value="PROTEIN_KINASE_ATP"/>
    <property type="match status" value="1"/>
</dbReference>
<dbReference type="Proteomes" id="UP001163046">
    <property type="component" value="Unassembled WGS sequence"/>
</dbReference>
<dbReference type="InterPro" id="IPR013098">
    <property type="entry name" value="Ig_I-set"/>
</dbReference>
<evidence type="ECO:0000256" key="7">
    <source>
        <dbReference type="ARBA" id="ARBA00022741"/>
    </source>
</evidence>
<feature type="compositionally biased region" description="Polar residues" evidence="24">
    <location>
        <begin position="494"/>
        <end position="505"/>
    </location>
</feature>
<dbReference type="InterPro" id="IPR036179">
    <property type="entry name" value="Ig-like_dom_sf"/>
</dbReference>
<evidence type="ECO:0000256" key="23">
    <source>
        <dbReference type="PROSITE-ProRule" id="PRU10141"/>
    </source>
</evidence>
<comment type="similarity">
    <text evidence="19">Belongs to the protein kinase superfamily. Tyr protein kinase family. Fibroblast growth factor receptor subfamily.</text>
</comment>
<evidence type="ECO:0000256" key="2">
    <source>
        <dbReference type="ARBA" id="ARBA00022553"/>
    </source>
</evidence>
<feature type="disulfide bond" evidence="22">
    <location>
        <begin position="50"/>
        <end position="99"/>
    </location>
</feature>
<keyword evidence="7 19" id="KW-0547">Nucleotide-binding</keyword>
<dbReference type="InterPro" id="IPR017441">
    <property type="entry name" value="Protein_kinase_ATP_BS"/>
</dbReference>
<proteinExistence type="inferred from homology"/>
<dbReference type="GO" id="GO:0005886">
    <property type="term" value="C:plasma membrane"/>
    <property type="evidence" value="ECO:0007669"/>
    <property type="project" value="TreeGrafter"/>
</dbReference>
<evidence type="ECO:0000259" key="27">
    <source>
        <dbReference type="PROSITE" id="PS50011"/>
    </source>
</evidence>
<feature type="chain" id="PRO_5040749995" description="Fibroblast growth factor receptor" evidence="26">
    <location>
        <begin position="22"/>
        <end position="869"/>
    </location>
</feature>
<evidence type="ECO:0000256" key="16">
    <source>
        <dbReference type="ARBA" id="ARBA00023319"/>
    </source>
</evidence>
<evidence type="ECO:0000256" key="6">
    <source>
        <dbReference type="ARBA" id="ARBA00022737"/>
    </source>
</evidence>
<keyword evidence="8 19" id="KW-0418">Kinase</keyword>
<feature type="active site" description="Proton acceptor" evidence="20">
    <location>
        <position position="691"/>
    </location>
</feature>
<evidence type="ECO:0000256" key="11">
    <source>
        <dbReference type="ARBA" id="ARBA00023136"/>
    </source>
</evidence>
<keyword evidence="9 19" id="KW-0067">ATP-binding</keyword>
<evidence type="ECO:0000256" key="4">
    <source>
        <dbReference type="ARBA" id="ARBA00022692"/>
    </source>
</evidence>
<accession>A0A9X0CH44</accession>
<dbReference type="PROSITE" id="PS50835">
    <property type="entry name" value="IG_LIKE"/>
    <property type="match status" value="3"/>
</dbReference>
<keyword evidence="13 22" id="KW-1015">Disulfide bond</keyword>
<dbReference type="GO" id="GO:0005007">
    <property type="term" value="F:fibroblast growth factor receptor activity"/>
    <property type="evidence" value="ECO:0007669"/>
    <property type="project" value="InterPro"/>
</dbReference>
<comment type="subcellular location">
    <subcellularLocation>
        <location evidence="1">Membrane</location>
        <topology evidence="1">Single-pass membrane protein</topology>
    </subcellularLocation>
</comment>
<dbReference type="SMART" id="SM00409">
    <property type="entry name" value="IG"/>
    <property type="match status" value="3"/>
</dbReference>
<dbReference type="InterPro" id="IPR007110">
    <property type="entry name" value="Ig-like_dom"/>
</dbReference>
<feature type="transmembrane region" description="Helical" evidence="25">
    <location>
        <begin position="412"/>
        <end position="438"/>
    </location>
</feature>
<dbReference type="FunFam" id="1.10.510.10:FF:000007">
    <property type="entry name" value="Fibroblast growth factor receptor"/>
    <property type="match status" value="1"/>
</dbReference>
<keyword evidence="3 19" id="KW-0808">Transferase</keyword>
<feature type="signal peptide" evidence="26">
    <location>
        <begin position="1"/>
        <end position="21"/>
    </location>
</feature>
<feature type="binding site" evidence="21 23">
    <location>
        <position position="584"/>
    </location>
    <ligand>
        <name>ATP</name>
        <dbReference type="ChEBI" id="CHEBI:30616"/>
    </ligand>
</feature>
<dbReference type="InterPro" id="IPR008266">
    <property type="entry name" value="Tyr_kinase_AS"/>
</dbReference>
<keyword evidence="6" id="KW-0677">Repeat</keyword>
<evidence type="ECO:0000256" key="13">
    <source>
        <dbReference type="ARBA" id="ARBA00023157"/>
    </source>
</evidence>